<dbReference type="Pfam" id="PF11575">
    <property type="entry name" value="FhuF_C"/>
    <property type="match status" value="1"/>
</dbReference>
<keyword evidence="4" id="KW-1185">Reference proteome</keyword>
<dbReference type="InterPro" id="IPR022770">
    <property type="entry name" value="IucA/IucC-like_C"/>
</dbReference>
<dbReference type="AlphaFoldDB" id="A0A0M6YC04"/>
<dbReference type="RefSeq" id="WP_055660876.1">
    <property type="nucleotide sequence ID" value="NZ_CXST01000004.1"/>
</dbReference>
<sequence length="310" mass="33712">MSDALSEFTIVPVAEMSLGETPLDWPDRPDTLAGTLEIAGQIGERFPLLHSGLAGPDVLAADNLTDADIARGIADRGRDVGSDEDRVASVLFLQTYVYRVAAPMLAAWVLHGRIPDVSASNLVLRFNDIGRPQDVAMKTPRVYALPGDITRDAETVTVTDLTDAAIRVLLDGHLLPMTERLRQSRKMGLPLARGSVASQIGMALTFIDAQSAVPWQTTARIAVEFFERTADLIAGQGRSGDMHYKQLGDREGVTFRRGTCCLVYRVPGKGYCGGCPLRSKPELLDTWSTRLLARPTDNLVTPHGRCDLES</sequence>
<evidence type="ECO:0000259" key="1">
    <source>
        <dbReference type="Pfam" id="PF06276"/>
    </source>
</evidence>
<feature type="domain" description="Ferric siderophore reductase C-terminal" evidence="2">
    <location>
        <begin position="257"/>
        <end position="277"/>
    </location>
</feature>
<feature type="domain" description="Aerobactin siderophore biosynthesis IucA/IucC-like C-terminal" evidence="1">
    <location>
        <begin position="91"/>
        <end position="185"/>
    </location>
</feature>
<organism evidence="3 4">
    <name type="scientific">Roseibium aggregatum</name>
    <dbReference type="NCBI Taxonomy" id="187304"/>
    <lineage>
        <taxon>Bacteria</taxon>
        <taxon>Pseudomonadati</taxon>
        <taxon>Pseudomonadota</taxon>
        <taxon>Alphaproteobacteria</taxon>
        <taxon>Hyphomicrobiales</taxon>
        <taxon>Stappiaceae</taxon>
        <taxon>Roseibium</taxon>
    </lineage>
</organism>
<dbReference type="Proteomes" id="UP000048926">
    <property type="component" value="Unassembled WGS sequence"/>
</dbReference>
<evidence type="ECO:0000259" key="2">
    <source>
        <dbReference type="Pfam" id="PF11575"/>
    </source>
</evidence>
<proteinExistence type="predicted"/>
<dbReference type="EMBL" id="CXST01000004">
    <property type="protein sequence ID" value="CTQ46797.1"/>
    <property type="molecule type" value="Genomic_DNA"/>
</dbReference>
<evidence type="ECO:0000313" key="4">
    <source>
        <dbReference type="Proteomes" id="UP000048926"/>
    </source>
</evidence>
<reference evidence="4" key="1">
    <citation type="submission" date="2015-07" db="EMBL/GenBank/DDBJ databases">
        <authorList>
            <person name="Rodrigo-Torres Lidia"/>
            <person name="Arahal R.David."/>
        </authorList>
    </citation>
    <scope>NUCLEOTIDE SEQUENCE [LARGE SCALE GENOMIC DNA]</scope>
    <source>
        <strain evidence="4">CECT 4801</strain>
    </source>
</reference>
<dbReference type="InterPro" id="IPR024726">
    <property type="entry name" value="FhuF_C"/>
</dbReference>
<evidence type="ECO:0000313" key="3">
    <source>
        <dbReference type="EMBL" id="CTQ46797.1"/>
    </source>
</evidence>
<accession>A0A0M6YC04</accession>
<dbReference type="GO" id="GO:0051537">
    <property type="term" value="F:2 iron, 2 sulfur cluster binding"/>
    <property type="evidence" value="ECO:0007669"/>
    <property type="project" value="InterPro"/>
</dbReference>
<gene>
    <name evidence="3" type="ORF">LAL4801_05256</name>
</gene>
<name>A0A0M6YC04_9HYPH</name>
<dbReference type="GO" id="GO:0003824">
    <property type="term" value="F:catalytic activity"/>
    <property type="evidence" value="ECO:0007669"/>
    <property type="project" value="UniProtKB-ARBA"/>
</dbReference>
<protein>
    <submittedName>
        <fullName evidence="3">Ferric iron reductase involved in ferric hydroximate transport</fullName>
    </submittedName>
</protein>
<dbReference type="Pfam" id="PF06276">
    <property type="entry name" value="FhuF"/>
    <property type="match status" value="1"/>
</dbReference>